<dbReference type="CDD" id="cd11615">
    <property type="entry name" value="SAF_NeuB_like"/>
    <property type="match status" value="1"/>
</dbReference>
<keyword evidence="4" id="KW-1185">Reference proteome</keyword>
<dbReference type="InterPro" id="IPR006190">
    <property type="entry name" value="SAF_AFP_Neu5Ac"/>
</dbReference>
<dbReference type="EMBL" id="UGOG01000001">
    <property type="protein sequence ID" value="STX63424.1"/>
    <property type="molecule type" value="Genomic_DNA"/>
</dbReference>
<dbReference type="AlphaFoldDB" id="A0A378JXZ0"/>
<dbReference type="Gene3D" id="3.90.1210.10">
    <property type="entry name" value="Antifreeze-like/N-acetylneuraminic acid synthase C-terminal domain"/>
    <property type="match status" value="1"/>
</dbReference>
<dbReference type="InterPro" id="IPR013974">
    <property type="entry name" value="SAF"/>
</dbReference>
<dbReference type="SUPFAM" id="SSF51569">
    <property type="entry name" value="Aldolase"/>
    <property type="match status" value="1"/>
</dbReference>
<feature type="domain" description="AFP-like" evidence="1">
    <location>
        <begin position="287"/>
        <end position="343"/>
    </location>
</feature>
<dbReference type="InterPro" id="IPR013132">
    <property type="entry name" value="PseI/NeuA/B-like_N"/>
</dbReference>
<evidence type="ECO:0000313" key="2">
    <source>
        <dbReference type="EMBL" id="KTD30752.1"/>
    </source>
</evidence>
<gene>
    <name evidence="3" type="primary">spsE_1</name>
    <name evidence="2" type="ORF">Lmor_2859</name>
    <name evidence="3" type="ORF">NCTC12239_02369</name>
</gene>
<dbReference type="Pfam" id="PF03102">
    <property type="entry name" value="NeuB"/>
    <property type="match status" value="1"/>
</dbReference>
<dbReference type="InterPro" id="IPR051690">
    <property type="entry name" value="PseI-like"/>
</dbReference>
<sequence length="343" mass="38487">MEHIKIIAEMAWAHDGQLEKAIKIMKAAKEAGADAIGIHVTSLEAYMVPHYGSGKGKVSEGKEHLQIYNYLSDINLSNENWIAFSQEAKKIGIDLCVMPNDLASLEFVHTQIKPKYFVVSAASFIEREFIEQLAKTNTTTFFRIGGALLGEIEQAVTWFKNISNAELVLLHGFQNYPTKLEDTNIKQLKSLQDIFGLPVGLADHIDGSSPLALNIPLLAIPFGATYLEKHITWDRNEKGEDFESALNPDDFKTFVEYVRATEIALGISSWQKLSEASMRYRNITRKRVVAAKPITKGQQLQSSDLTFKRSDIGLTPEMTDLLLGRTIKKDIKENEAIEWEDLA</sequence>
<dbReference type="PANTHER" id="PTHR42966">
    <property type="entry name" value="N-ACETYLNEURAMINATE SYNTHASE"/>
    <property type="match status" value="1"/>
</dbReference>
<evidence type="ECO:0000259" key="1">
    <source>
        <dbReference type="PROSITE" id="PS50844"/>
    </source>
</evidence>
<dbReference type="Pfam" id="PF08666">
    <property type="entry name" value="SAF"/>
    <property type="match status" value="1"/>
</dbReference>
<evidence type="ECO:0000313" key="3">
    <source>
        <dbReference type="EMBL" id="STX63424.1"/>
    </source>
</evidence>
<dbReference type="OrthoDB" id="9781701at2"/>
<proteinExistence type="predicted"/>
<dbReference type="InterPro" id="IPR013785">
    <property type="entry name" value="Aldolase_TIM"/>
</dbReference>
<dbReference type="Gene3D" id="3.20.20.70">
    <property type="entry name" value="Aldolase class I"/>
    <property type="match status" value="1"/>
</dbReference>
<dbReference type="SUPFAM" id="SSF51269">
    <property type="entry name" value="AFP III-like domain"/>
    <property type="match status" value="1"/>
</dbReference>
<dbReference type="PROSITE" id="PS50844">
    <property type="entry name" value="AFP_LIKE"/>
    <property type="match status" value="1"/>
</dbReference>
<protein>
    <submittedName>
        <fullName evidence="3">N-acetylneuraminic acid synthetase</fullName>
    </submittedName>
</protein>
<dbReference type="Proteomes" id="UP000254040">
    <property type="component" value="Unassembled WGS sequence"/>
</dbReference>
<dbReference type="PANTHER" id="PTHR42966:SF1">
    <property type="entry name" value="SIALIC ACID SYNTHASE"/>
    <property type="match status" value="1"/>
</dbReference>
<dbReference type="RefSeq" id="WP_028385079.1">
    <property type="nucleotide sequence ID" value="NZ_CAAAJG010000008.1"/>
</dbReference>
<evidence type="ECO:0000313" key="5">
    <source>
        <dbReference type="Proteomes" id="UP000254040"/>
    </source>
</evidence>
<accession>A0A378JXZ0</accession>
<dbReference type="InterPro" id="IPR036732">
    <property type="entry name" value="AFP_Neu5c_C_sf"/>
</dbReference>
<dbReference type="STRING" id="39962.Lmor_2859"/>
<dbReference type="SMART" id="SM00858">
    <property type="entry name" value="SAF"/>
    <property type="match status" value="1"/>
</dbReference>
<reference evidence="2 4" key="1">
    <citation type="submission" date="2015-11" db="EMBL/GenBank/DDBJ databases">
        <title>Genomic analysis of 38 Legionella species identifies large and diverse effector repertoires.</title>
        <authorList>
            <person name="Burstein D."/>
            <person name="Amaro F."/>
            <person name="Zusman T."/>
            <person name="Lifshitz Z."/>
            <person name="Cohen O."/>
            <person name="Gilbert J.A."/>
            <person name="Pupko T."/>
            <person name="Shuman H.A."/>
            <person name="Segal G."/>
        </authorList>
    </citation>
    <scope>NUCLEOTIDE SEQUENCE [LARGE SCALE GENOMIC DNA]</scope>
    <source>
        <strain evidence="2 4">ATCC 43877</strain>
    </source>
</reference>
<dbReference type="Proteomes" id="UP000054985">
    <property type="component" value="Unassembled WGS sequence"/>
</dbReference>
<organism evidence="3 5">
    <name type="scientific">Legionella moravica</name>
    <dbReference type="NCBI Taxonomy" id="39962"/>
    <lineage>
        <taxon>Bacteria</taxon>
        <taxon>Pseudomonadati</taxon>
        <taxon>Pseudomonadota</taxon>
        <taxon>Gammaproteobacteria</taxon>
        <taxon>Legionellales</taxon>
        <taxon>Legionellaceae</taxon>
        <taxon>Legionella</taxon>
    </lineage>
</organism>
<dbReference type="GO" id="GO:0016051">
    <property type="term" value="P:carbohydrate biosynthetic process"/>
    <property type="evidence" value="ECO:0007669"/>
    <property type="project" value="InterPro"/>
</dbReference>
<dbReference type="EMBL" id="LNYN01000042">
    <property type="protein sequence ID" value="KTD30752.1"/>
    <property type="molecule type" value="Genomic_DNA"/>
</dbReference>
<dbReference type="InterPro" id="IPR057736">
    <property type="entry name" value="SAF_PseI/NeuA/NeuB"/>
</dbReference>
<dbReference type="GO" id="GO:0047444">
    <property type="term" value="F:N-acylneuraminate-9-phosphate synthase activity"/>
    <property type="evidence" value="ECO:0007669"/>
    <property type="project" value="TreeGrafter"/>
</dbReference>
<evidence type="ECO:0000313" key="4">
    <source>
        <dbReference type="Proteomes" id="UP000054985"/>
    </source>
</evidence>
<name>A0A378JXZ0_9GAMM</name>
<reference evidence="3 5" key="2">
    <citation type="submission" date="2018-06" db="EMBL/GenBank/DDBJ databases">
        <authorList>
            <consortium name="Pathogen Informatics"/>
            <person name="Doyle S."/>
        </authorList>
    </citation>
    <scope>NUCLEOTIDE SEQUENCE [LARGE SCALE GENOMIC DNA]</scope>
    <source>
        <strain evidence="3 5">NCTC12239</strain>
    </source>
</reference>